<keyword evidence="2" id="KW-1185">Reference proteome</keyword>
<sequence length="53" mass="5479">MLEDPAAGALEGRRQAGEVACGVQLDLVVEAEGGGRGDSDFCGVDQMRGEAER</sequence>
<name>A0ABP6YZJ7_9ACTN</name>
<comment type="caution">
    <text evidence="1">The sequence shown here is derived from an EMBL/GenBank/DDBJ whole genome shotgun (WGS) entry which is preliminary data.</text>
</comment>
<evidence type="ECO:0000313" key="2">
    <source>
        <dbReference type="Proteomes" id="UP001501222"/>
    </source>
</evidence>
<reference evidence="2" key="1">
    <citation type="journal article" date="2019" name="Int. J. Syst. Evol. Microbiol.">
        <title>The Global Catalogue of Microorganisms (GCM) 10K type strain sequencing project: providing services to taxonomists for standard genome sequencing and annotation.</title>
        <authorList>
            <consortium name="The Broad Institute Genomics Platform"/>
            <consortium name="The Broad Institute Genome Sequencing Center for Infectious Disease"/>
            <person name="Wu L."/>
            <person name="Ma J."/>
        </authorList>
    </citation>
    <scope>NUCLEOTIDE SEQUENCE [LARGE SCALE GENOMIC DNA]</scope>
    <source>
        <strain evidence="2">JCM 16928</strain>
    </source>
</reference>
<dbReference type="Proteomes" id="UP001501222">
    <property type="component" value="Unassembled WGS sequence"/>
</dbReference>
<gene>
    <name evidence="1" type="ORF">GCM10022235_75300</name>
</gene>
<evidence type="ECO:0000313" key="1">
    <source>
        <dbReference type="EMBL" id="GAA3592972.1"/>
    </source>
</evidence>
<dbReference type="EMBL" id="BAABAA010000016">
    <property type="protein sequence ID" value="GAA3592972.1"/>
    <property type="molecule type" value="Genomic_DNA"/>
</dbReference>
<organism evidence="1 2">
    <name type="scientific">Kribbella ginsengisoli</name>
    <dbReference type="NCBI Taxonomy" id="363865"/>
    <lineage>
        <taxon>Bacteria</taxon>
        <taxon>Bacillati</taxon>
        <taxon>Actinomycetota</taxon>
        <taxon>Actinomycetes</taxon>
        <taxon>Propionibacteriales</taxon>
        <taxon>Kribbellaceae</taxon>
        <taxon>Kribbella</taxon>
    </lineage>
</organism>
<accession>A0ABP6YZJ7</accession>
<proteinExistence type="predicted"/>
<protein>
    <submittedName>
        <fullName evidence="1">Uncharacterized protein</fullName>
    </submittedName>
</protein>